<reference evidence="2 3" key="1">
    <citation type="submission" date="2016-07" db="EMBL/GenBank/DDBJ databases">
        <title>Characterization of three bacteriophages infecting bacteria isolated from shrimp culture pond water.</title>
        <authorList>
            <person name="Khoa H.V."/>
        </authorList>
    </citation>
    <scope>NUCLEOTIDE SEQUENCE [LARGE SCALE GENOMIC DNA]</scope>
</reference>
<feature type="region of interest" description="Disordered" evidence="1">
    <location>
        <begin position="529"/>
        <end position="548"/>
    </location>
</feature>
<gene>
    <name evidence="2" type="ORF">BPT24_143</name>
</gene>
<name>A0A1W7GKQ3_9CAUD</name>
<dbReference type="Proteomes" id="UP000224877">
    <property type="component" value="Segment"/>
</dbReference>
<dbReference type="EMBL" id="LC168164">
    <property type="protein sequence ID" value="BAX25556.1"/>
    <property type="molecule type" value="Genomic_DNA"/>
</dbReference>
<evidence type="ECO:0000256" key="1">
    <source>
        <dbReference type="SAM" id="MobiDB-lite"/>
    </source>
</evidence>
<accession>A0A1W7GKQ3</accession>
<sequence length="548" mass="64288">MTSYSKKDLHRKDKQGVQAKDFRIEDEEIYSTLIRHKKLLSERNKNKGFQNLEHERKTNYYDDIASKPEIKEVLTKLCNELIITSKEIPSFAEPKIHDDRLRQLGFKKEVLEKVKENLDLNFSDFVRKMGLSGDGAWQKMYQFLKYGRKAWFIIYDNPTNPKKIHHFVEVDVNTLEPYYERGQRFWIHRPKSTTDIQQNVMGASNFLNNYSGDGTVLFDHEIIYLSWSDDMEENETTSYLEGLIKPYNMMRVIDETKIIWAVTNSTYRTMYSIPTQTQGRNRSEQTVSMTMELYKDDYNFDSYSGDVSVNGTTNLPMSKDIFLSNGDSGTPEVTVLGGEGFDMQNMEPNEYMKNKFYSSTMMPFNRFEKGGQDTWNYDPTSVYIEEIGFDKFKRKIQNIYGKILLIPLTYQLILEYPYLHNEPDLAENIYLDFNSDSELSMMIRQELLKAKFDFISEITDKLTIDTPDGDTIPWMPIEYAMKEYAGFTEEEIKYIDKLRLESIEKKLLMERKIKQTRAKFGLEIEFDEFNEDPDNPDGGGGDDLNFGF</sequence>
<dbReference type="Pfam" id="PF07230">
    <property type="entry name" value="Portal_T4"/>
    <property type="match status" value="1"/>
</dbReference>
<organism evidence="2 3">
    <name type="scientific">Tenacibaculum phage pT24</name>
    <dbReference type="NCBI Taxonomy" id="1880590"/>
    <lineage>
        <taxon>Viruses</taxon>
        <taxon>Duplodnaviria</taxon>
        <taxon>Heunggongvirae</taxon>
        <taxon>Uroviricota</taxon>
        <taxon>Caudoviricetes</taxon>
        <taxon>Kungbxnavirus</taxon>
        <taxon>Kungbxnavirus pT24</taxon>
    </lineage>
</organism>
<proteinExistence type="predicted"/>
<dbReference type="InterPro" id="IPR010823">
    <property type="entry name" value="Portal_Gp20"/>
</dbReference>
<keyword evidence="3" id="KW-1185">Reference proteome</keyword>
<protein>
    <submittedName>
        <fullName evidence="2">Portal vertex of the head</fullName>
    </submittedName>
</protein>
<evidence type="ECO:0000313" key="3">
    <source>
        <dbReference type="Proteomes" id="UP000224877"/>
    </source>
</evidence>
<evidence type="ECO:0000313" key="2">
    <source>
        <dbReference type="EMBL" id="BAX25556.1"/>
    </source>
</evidence>